<accession>A0A2M8KP33</accession>
<evidence type="ECO:0000256" key="1">
    <source>
        <dbReference type="ARBA" id="ARBA00006226"/>
    </source>
</evidence>
<reference evidence="4" key="1">
    <citation type="submission" date="2017-09" db="EMBL/GenBank/DDBJ databases">
        <title>Depth-based differentiation of microbial function through sediment-hosted aquifers and enrichment of novel symbionts in the deep terrestrial subsurface.</title>
        <authorList>
            <person name="Probst A.J."/>
            <person name="Ladd B."/>
            <person name="Jarett J.K."/>
            <person name="Geller-Mcgrath D.E."/>
            <person name="Sieber C.M.K."/>
            <person name="Emerson J.B."/>
            <person name="Anantharaman K."/>
            <person name="Thomas B.C."/>
            <person name="Malmstrom R."/>
            <person name="Stieglmeier M."/>
            <person name="Klingl A."/>
            <person name="Woyke T."/>
            <person name="Ryan C.M."/>
            <person name="Banfield J.F."/>
        </authorList>
    </citation>
    <scope>NUCLEOTIDE SEQUENCE [LARGE SCALE GENOMIC DNA]</scope>
</reference>
<comment type="caution">
    <text evidence="3">The sequence shown here is derived from an EMBL/GenBank/DDBJ whole genome shotgun (WGS) entry which is preliminary data.</text>
</comment>
<name>A0A2M8KP33_9BACT</name>
<dbReference type="AlphaFoldDB" id="A0A2M8KP33"/>
<evidence type="ECO:0000313" key="4">
    <source>
        <dbReference type="Proteomes" id="UP000230222"/>
    </source>
</evidence>
<dbReference type="InterPro" id="IPR007712">
    <property type="entry name" value="RelE/ParE_toxin"/>
</dbReference>
<comment type="similarity">
    <text evidence="1">Belongs to the RelE toxin family.</text>
</comment>
<dbReference type="Pfam" id="PF05016">
    <property type="entry name" value="ParE_toxin"/>
    <property type="match status" value="1"/>
</dbReference>
<gene>
    <name evidence="3" type="ORF">COU87_03330</name>
</gene>
<dbReference type="PANTHER" id="PTHR35601:SF1">
    <property type="entry name" value="TOXIN RELE"/>
    <property type="match status" value="1"/>
</dbReference>
<dbReference type="PANTHER" id="PTHR35601">
    <property type="entry name" value="TOXIN RELE"/>
    <property type="match status" value="1"/>
</dbReference>
<dbReference type="Proteomes" id="UP000230222">
    <property type="component" value="Unassembled WGS sequence"/>
</dbReference>
<dbReference type="EMBL" id="PFEC01000059">
    <property type="protein sequence ID" value="PJE61686.1"/>
    <property type="molecule type" value="Genomic_DNA"/>
</dbReference>
<dbReference type="SUPFAM" id="SSF143011">
    <property type="entry name" value="RelE-like"/>
    <property type="match status" value="1"/>
</dbReference>
<protein>
    <submittedName>
        <fullName evidence="3">Type II toxin-antitoxin system mRNA interferase toxin, RelE/StbE family</fullName>
    </submittedName>
</protein>
<evidence type="ECO:0000313" key="3">
    <source>
        <dbReference type="EMBL" id="PJE61686.1"/>
    </source>
</evidence>
<proteinExistence type="inferred from homology"/>
<evidence type="ECO:0000256" key="2">
    <source>
        <dbReference type="ARBA" id="ARBA00022649"/>
    </source>
</evidence>
<sequence length="84" mass="9891">MYTYVFAPSALKELKKLSTDIRKRIITKLDHYTSSENPLLFADALVNHEIGSYRFRVGDYRIIFDREDEVIVVLAVGHRRDIYK</sequence>
<dbReference type="Gene3D" id="3.30.2310.20">
    <property type="entry name" value="RelE-like"/>
    <property type="match status" value="1"/>
</dbReference>
<organism evidence="3 4">
    <name type="scientific">Candidatus Roizmanbacteria bacterium CG10_big_fil_rev_8_21_14_0_10_39_12</name>
    <dbReference type="NCBI Taxonomy" id="1974852"/>
    <lineage>
        <taxon>Bacteria</taxon>
        <taxon>Candidatus Roizmaniibacteriota</taxon>
    </lineage>
</organism>
<dbReference type="InterPro" id="IPR035093">
    <property type="entry name" value="RelE/ParE_toxin_dom_sf"/>
</dbReference>
<keyword evidence="2" id="KW-1277">Toxin-antitoxin system</keyword>